<organism evidence="9 10">
    <name type="scientific">Zhihengliuella flava</name>
    <dbReference type="NCBI Taxonomy" id="1285193"/>
    <lineage>
        <taxon>Bacteria</taxon>
        <taxon>Bacillati</taxon>
        <taxon>Actinomycetota</taxon>
        <taxon>Actinomycetes</taxon>
        <taxon>Micrococcales</taxon>
        <taxon>Micrococcaceae</taxon>
        <taxon>Zhihengliuella</taxon>
    </lineage>
</organism>
<evidence type="ECO:0000313" key="9">
    <source>
        <dbReference type="EMBL" id="MBG6083620.1"/>
    </source>
</evidence>
<feature type="domain" description="Isochorismatase-like" evidence="8">
    <location>
        <begin position="132"/>
        <end position="192"/>
    </location>
</feature>
<dbReference type="SUPFAM" id="SSF52499">
    <property type="entry name" value="Isochorismatase-like hydrolases"/>
    <property type="match status" value="1"/>
</dbReference>
<evidence type="ECO:0000259" key="8">
    <source>
        <dbReference type="Pfam" id="PF00857"/>
    </source>
</evidence>
<dbReference type="Proteomes" id="UP000625033">
    <property type="component" value="Unassembled WGS sequence"/>
</dbReference>
<dbReference type="InterPro" id="IPR000868">
    <property type="entry name" value="Isochorismatase-like_dom"/>
</dbReference>
<dbReference type="AlphaFoldDB" id="A0A931D4K4"/>
<keyword evidence="3" id="KW-0479">Metal-binding</keyword>
<evidence type="ECO:0000256" key="2">
    <source>
        <dbReference type="ARBA" id="ARBA00022642"/>
    </source>
</evidence>
<dbReference type="EMBL" id="JADOTZ010000001">
    <property type="protein sequence ID" value="MBG6083620.1"/>
    <property type="molecule type" value="Genomic_DNA"/>
</dbReference>
<feature type="domain" description="Isochorismatase-like" evidence="8">
    <location>
        <begin position="4"/>
        <end position="105"/>
    </location>
</feature>
<evidence type="ECO:0000256" key="3">
    <source>
        <dbReference type="ARBA" id="ARBA00022723"/>
    </source>
</evidence>
<dbReference type="RefSeq" id="WP_196835036.1">
    <property type="nucleotide sequence ID" value="NZ_JADOTZ010000001.1"/>
</dbReference>
<dbReference type="EC" id="3.5.1.19" evidence="6"/>
<dbReference type="Gene3D" id="3.40.50.850">
    <property type="entry name" value="Isochorismatase-like"/>
    <property type="match status" value="1"/>
</dbReference>
<sequence length="200" mass="21352">MADALIIVDVQYDFCPGGALGVEGGDDIATRIVHHVEAEDYDYVVATQDWHIEPGSHFSDDPDWVHSWPVHCVAGSHGAALHAHLDPLAEVLDGVFRKGEYTAAYSGFEGRLALAEGAQPGSGPDASPTPLLADWLRERHVDEVRVVGIATDYCVRATVLDAVRAGFRTAVVPALTAAVVPDNVPGVLSEWREAGVEIHG</sequence>
<gene>
    <name evidence="9" type="ORF">IW252_000387</name>
</gene>
<keyword evidence="10" id="KW-1185">Reference proteome</keyword>
<proteinExistence type="inferred from homology"/>
<accession>A0A931D4K4</accession>
<dbReference type="GO" id="GO:0019363">
    <property type="term" value="P:pyridine nucleotide biosynthetic process"/>
    <property type="evidence" value="ECO:0007669"/>
    <property type="project" value="UniProtKB-KW"/>
</dbReference>
<dbReference type="InterPro" id="IPR036380">
    <property type="entry name" value="Isochorismatase-like_sf"/>
</dbReference>
<keyword evidence="2" id="KW-0662">Pyridine nucleotide biosynthesis</keyword>
<comment type="similarity">
    <text evidence="1">Belongs to the isochorismatase family.</text>
</comment>
<dbReference type="GO" id="GO:0046872">
    <property type="term" value="F:metal ion binding"/>
    <property type="evidence" value="ECO:0007669"/>
    <property type="project" value="UniProtKB-KW"/>
</dbReference>
<evidence type="ECO:0000313" key="10">
    <source>
        <dbReference type="Proteomes" id="UP000625033"/>
    </source>
</evidence>
<dbReference type="GO" id="GO:0008936">
    <property type="term" value="F:nicotinamidase activity"/>
    <property type="evidence" value="ECO:0007669"/>
    <property type="project" value="UniProtKB-EC"/>
</dbReference>
<dbReference type="PANTHER" id="PTHR11080">
    <property type="entry name" value="PYRAZINAMIDASE/NICOTINAMIDASE"/>
    <property type="match status" value="1"/>
</dbReference>
<name>A0A931D4K4_9MICC</name>
<keyword evidence="4 9" id="KW-0378">Hydrolase</keyword>
<evidence type="ECO:0000256" key="5">
    <source>
        <dbReference type="ARBA" id="ARBA00037900"/>
    </source>
</evidence>
<dbReference type="Pfam" id="PF00857">
    <property type="entry name" value="Isochorismatase"/>
    <property type="match status" value="2"/>
</dbReference>
<protein>
    <recommendedName>
        <fullName evidence="6">nicotinamidase</fullName>
        <ecNumber evidence="6">3.5.1.19</ecNumber>
    </recommendedName>
    <alternativeName>
        <fullName evidence="7">Nicotinamide deamidase</fullName>
    </alternativeName>
</protein>
<evidence type="ECO:0000256" key="1">
    <source>
        <dbReference type="ARBA" id="ARBA00006336"/>
    </source>
</evidence>
<evidence type="ECO:0000256" key="6">
    <source>
        <dbReference type="ARBA" id="ARBA00039017"/>
    </source>
</evidence>
<comment type="pathway">
    <text evidence="5">Cofactor biosynthesis; nicotinate biosynthesis; nicotinate from nicotinamide: step 1/1.</text>
</comment>
<evidence type="ECO:0000256" key="4">
    <source>
        <dbReference type="ARBA" id="ARBA00022801"/>
    </source>
</evidence>
<comment type="caution">
    <text evidence="9">The sequence shown here is derived from an EMBL/GenBank/DDBJ whole genome shotgun (WGS) entry which is preliminary data.</text>
</comment>
<evidence type="ECO:0000256" key="7">
    <source>
        <dbReference type="ARBA" id="ARBA00043224"/>
    </source>
</evidence>
<dbReference type="PANTHER" id="PTHR11080:SF2">
    <property type="entry name" value="LD05707P"/>
    <property type="match status" value="1"/>
</dbReference>
<reference evidence="9" key="1">
    <citation type="submission" date="2020-11" db="EMBL/GenBank/DDBJ databases">
        <title>Sequencing the genomes of 1000 actinobacteria strains.</title>
        <authorList>
            <person name="Klenk H.-P."/>
        </authorList>
    </citation>
    <scope>NUCLEOTIDE SEQUENCE</scope>
    <source>
        <strain evidence="9">DSM 26152</strain>
    </source>
</reference>
<dbReference type="InterPro" id="IPR052347">
    <property type="entry name" value="Isochorismatase_Nicotinamidase"/>
</dbReference>